<proteinExistence type="predicted"/>
<gene>
    <name evidence="1" type="ORF">GDO78_018249</name>
</gene>
<dbReference type="AlphaFoldDB" id="A0A8J6E5P7"/>
<evidence type="ECO:0000313" key="2">
    <source>
        <dbReference type="Proteomes" id="UP000770717"/>
    </source>
</evidence>
<accession>A0A8J6E5P7</accession>
<name>A0A8J6E5P7_ELECQ</name>
<reference evidence="1" key="1">
    <citation type="thesis" date="2020" institute="ProQuest LLC" country="789 East Eisenhower Parkway, Ann Arbor, MI, USA">
        <title>Comparative Genomics and Chromosome Evolution.</title>
        <authorList>
            <person name="Mudd A.B."/>
        </authorList>
    </citation>
    <scope>NUCLEOTIDE SEQUENCE</scope>
    <source>
        <strain evidence="1">HN-11 Male</strain>
        <tissue evidence="1">Kidney and liver</tissue>
    </source>
</reference>
<protein>
    <submittedName>
        <fullName evidence="1">Uncharacterized protein</fullName>
    </submittedName>
</protein>
<organism evidence="1 2">
    <name type="scientific">Eleutherodactylus coqui</name>
    <name type="common">Puerto Rican coqui</name>
    <dbReference type="NCBI Taxonomy" id="57060"/>
    <lineage>
        <taxon>Eukaryota</taxon>
        <taxon>Metazoa</taxon>
        <taxon>Chordata</taxon>
        <taxon>Craniata</taxon>
        <taxon>Vertebrata</taxon>
        <taxon>Euteleostomi</taxon>
        <taxon>Amphibia</taxon>
        <taxon>Batrachia</taxon>
        <taxon>Anura</taxon>
        <taxon>Neobatrachia</taxon>
        <taxon>Hyloidea</taxon>
        <taxon>Eleutherodactylidae</taxon>
        <taxon>Eleutherodactylinae</taxon>
        <taxon>Eleutherodactylus</taxon>
        <taxon>Eleutherodactylus</taxon>
    </lineage>
</organism>
<dbReference type="EMBL" id="WNTK01029945">
    <property type="protein sequence ID" value="KAG9461064.1"/>
    <property type="molecule type" value="Genomic_DNA"/>
</dbReference>
<comment type="caution">
    <text evidence="1">The sequence shown here is derived from an EMBL/GenBank/DDBJ whole genome shotgun (WGS) entry which is preliminary data.</text>
</comment>
<dbReference type="Proteomes" id="UP000770717">
    <property type="component" value="Unassembled WGS sequence"/>
</dbReference>
<sequence length="128" mass="14807">MGSTCLHRKAETPTRSTFICSNNGADCPLRRIRTNIKNMHLCFIKKQVRMAQHVVPSHPVKGRKPCWKLNRPNCSQCVLSAPFGLVIRRLHLSTGFRLFPLSQWSWTTEVNEPSRYFTLSEMVRIFCC</sequence>
<evidence type="ECO:0000313" key="1">
    <source>
        <dbReference type="EMBL" id="KAG9461064.1"/>
    </source>
</evidence>
<keyword evidence="2" id="KW-1185">Reference proteome</keyword>